<feature type="region of interest" description="Disordered" evidence="12">
    <location>
        <begin position="372"/>
        <end position="395"/>
    </location>
</feature>
<feature type="transmembrane region" description="Helical" evidence="13">
    <location>
        <begin position="160"/>
        <end position="179"/>
    </location>
</feature>
<feature type="transmembrane region" description="Helical" evidence="13">
    <location>
        <begin position="105"/>
        <end position="123"/>
    </location>
</feature>
<dbReference type="AlphaFoldDB" id="A0A5E5BJI5"/>
<evidence type="ECO:0000256" key="6">
    <source>
        <dbReference type="ARBA" id="ARBA00023002"/>
    </source>
</evidence>
<feature type="transmembrane region" description="Helical" evidence="13">
    <location>
        <begin position="273"/>
        <end position="291"/>
    </location>
</feature>
<keyword evidence="4" id="KW-0479">Metal-binding</keyword>
<feature type="transmembrane region" description="Helical" evidence="13">
    <location>
        <begin position="331"/>
        <end position="349"/>
    </location>
</feature>
<proteinExistence type="predicted"/>
<evidence type="ECO:0000256" key="12">
    <source>
        <dbReference type="SAM" id="MobiDB-lite"/>
    </source>
</evidence>
<evidence type="ECO:0000256" key="13">
    <source>
        <dbReference type="SAM" id="Phobius"/>
    </source>
</evidence>
<evidence type="ECO:0000313" key="14">
    <source>
        <dbReference type="EMBL" id="VVE86391.1"/>
    </source>
</evidence>
<dbReference type="Pfam" id="PF02628">
    <property type="entry name" value="COX15-CtaA"/>
    <property type="match status" value="1"/>
</dbReference>
<keyword evidence="5 13" id="KW-1133">Transmembrane helix</keyword>
<dbReference type="GO" id="GO:0006784">
    <property type="term" value="P:heme A biosynthetic process"/>
    <property type="evidence" value="ECO:0007669"/>
    <property type="project" value="InterPro"/>
</dbReference>
<evidence type="ECO:0000256" key="4">
    <source>
        <dbReference type="ARBA" id="ARBA00022723"/>
    </source>
</evidence>
<feature type="transmembrane region" description="Helical" evidence="13">
    <location>
        <begin position="303"/>
        <end position="325"/>
    </location>
</feature>
<dbReference type="GO" id="GO:0046872">
    <property type="term" value="F:metal ion binding"/>
    <property type="evidence" value="ECO:0007669"/>
    <property type="project" value="UniProtKB-KW"/>
</dbReference>
<organism evidence="14 15">
    <name type="scientific">Pandoraea bronchicola</name>
    <dbReference type="NCBI Taxonomy" id="2508287"/>
    <lineage>
        <taxon>Bacteria</taxon>
        <taxon>Pseudomonadati</taxon>
        <taxon>Pseudomonadota</taxon>
        <taxon>Betaproteobacteria</taxon>
        <taxon>Burkholderiales</taxon>
        <taxon>Burkholderiaceae</taxon>
        <taxon>Pandoraea</taxon>
    </lineage>
</organism>
<dbReference type="InterPro" id="IPR003780">
    <property type="entry name" value="COX15/CtaA_fam"/>
</dbReference>
<keyword evidence="10" id="KW-1015">Disulfide bond</keyword>
<dbReference type="PANTHER" id="PTHR35457">
    <property type="entry name" value="HEME A SYNTHASE"/>
    <property type="match status" value="1"/>
</dbReference>
<dbReference type="GO" id="GO:0016020">
    <property type="term" value="C:membrane"/>
    <property type="evidence" value="ECO:0007669"/>
    <property type="project" value="UniProtKB-SubCell"/>
</dbReference>
<gene>
    <name evidence="14" type="ORF">PBR20603_00311</name>
</gene>
<feature type="transmembrane region" description="Helical" evidence="13">
    <location>
        <begin position="200"/>
        <end position="219"/>
    </location>
</feature>
<dbReference type="InterPro" id="IPR050450">
    <property type="entry name" value="COX15/CtaA_HemeA_synthase"/>
</dbReference>
<dbReference type="OrthoDB" id="1447144at2"/>
<dbReference type="GO" id="GO:0016491">
    <property type="term" value="F:oxidoreductase activity"/>
    <property type="evidence" value="ECO:0007669"/>
    <property type="project" value="UniProtKB-KW"/>
</dbReference>
<comment type="pathway">
    <text evidence="11">Porphyrin-containing compound metabolism.</text>
</comment>
<keyword evidence="7" id="KW-0408">Iron</keyword>
<dbReference type="EMBL" id="CABPST010000001">
    <property type="protein sequence ID" value="VVE86391.1"/>
    <property type="molecule type" value="Genomic_DNA"/>
</dbReference>
<evidence type="ECO:0000256" key="9">
    <source>
        <dbReference type="ARBA" id="ARBA00023136"/>
    </source>
</evidence>
<keyword evidence="6" id="KW-0560">Oxidoreductase</keyword>
<keyword evidence="15" id="KW-1185">Reference proteome</keyword>
<feature type="transmembrane region" description="Helical" evidence="13">
    <location>
        <begin position="36"/>
        <end position="54"/>
    </location>
</feature>
<feature type="compositionally biased region" description="Low complexity" evidence="12">
    <location>
        <begin position="376"/>
        <end position="395"/>
    </location>
</feature>
<dbReference type="Proteomes" id="UP000382040">
    <property type="component" value="Unassembled WGS sequence"/>
</dbReference>
<accession>A0A5E5BJI5</accession>
<evidence type="ECO:0000256" key="3">
    <source>
        <dbReference type="ARBA" id="ARBA00022692"/>
    </source>
</evidence>
<keyword evidence="2" id="KW-1003">Cell membrane</keyword>
<dbReference type="PANTHER" id="PTHR35457:SF1">
    <property type="entry name" value="HEME A SYNTHASE"/>
    <property type="match status" value="1"/>
</dbReference>
<evidence type="ECO:0000256" key="10">
    <source>
        <dbReference type="ARBA" id="ARBA00023157"/>
    </source>
</evidence>
<evidence type="ECO:0000256" key="2">
    <source>
        <dbReference type="ARBA" id="ARBA00022475"/>
    </source>
</evidence>
<comment type="subcellular location">
    <subcellularLocation>
        <location evidence="1">Membrane</location>
        <topology evidence="1">Multi-pass membrane protein</topology>
    </subcellularLocation>
</comment>
<sequence>MLYLLELGFIGLCIAVLPLGWVLLRRDANKYRKLAWVTTFLTLDLIMFGGFTRLTDSGLGCPDWPGCYGTSSPFAAHADIHAAQSMLPTGPVTFVKAWIEMIHRYFAMSVGVLIIALMVMAWVKRRELKQSPWLATGLFILVCVQGAFGAWTVTMKLQPVIVTTHLMLALTLLGSLAWLASRQMPLVSVAADPGALRWRWAALIGLALLVFQIALGGWVSTNYAVLACTDFPTCQGQWVPPMDFHNGFKLWRELGKTAGGEVIPMDALVAIHWVHRTFAVVVVLYLAWLASQLRRHAALRKPSILVLMLVFVQFATGLSNIVFQWPLLNAIAHNGGAAVLLLLLVMLNYRIRAAGTAASIAAGLTDQADLPARQKPLPSAEPAAAPLAGAPTGSA</sequence>
<feature type="transmembrane region" description="Helical" evidence="13">
    <location>
        <begin position="135"/>
        <end position="154"/>
    </location>
</feature>
<evidence type="ECO:0000313" key="15">
    <source>
        <dbReference type="Proteomes" id="UP000382040"/>
    </source>
</evidence>
<keyword evidence="9 13" id="KW-0472">Membrane</keyword>
<evidence type="ECO:0000256" key="5">
    <source>
        <dbReference type="ARBA" id="ARBA00022989"/>
    </source>
</evidence>
<evidence type="ECO:0000256" key="8">
    <source>
        <dbReference type="ARBA" id="ARBA00023133"/>
    </source>
</evidence>
<keyword evidence="8" id="KW-0350">Heme biosynthesis</keyword>
<feature type="transmembrane region" description="Helical" evidence="13">
    <location>
        <begin position="6"/>
        <end position="24"/>
    </location>
</feature>
<protein>
    <submittedName>
        <fullName evidence="14">Cytochrome C oxidase subunit I</fullName>
    </submittedName>
</protein>
<dbReference type="RefSeq" id="WP_150557792.1">
    <property type="nucleotide sequence ID" value="NZ_CABPST010000001.1"/>
</dbReference>
<evidence type="ECO:0000256" key="7">
    <source>
        <dbReference type="ARBA" id="ARBA00023004"/>
    </source>
</evidence>
<name>A0A5E5BJI5_9BURK</name>
<evidence type="ECO:0000256" key="11">
    <source>
        <dbReference type="ARBA" id="ARBA00023444"/>
    </source>
</evidence>
<reference evidence="14 15" key="1">
    <citation type="submission" date="2019-08" db="EMBL/GenBank/DDBJ databases">
        <authorList>
            <person name="Peeters C."/>
        </authorList>
    </citation>
    <scope>NUCLEOTIDE SEQUENCE [LARGE SCALE GENOMIC DNA]</scope>
    <source>
        <strain evidence="14 15">LMG 20603</strain>
    </source>
</reference>
<keyword evidence="3 13" id="KW-0812">Transmembrane</keyword>
<evidence type="ECO:0000256" key="1">
    <source>
        <dbReference type="ARBA" id="ARBA00004141"/>
    </source>
</evidence>